<dbReference type="PANTHER" id="PTHR43248:SF25">
    <property type="entry name" value="AB HYDROLASE-1 DOMAIN-CONTAINING PROTEIN-RELATED"/>
    <property type="match status" value="1"/>
</dbReference>
<evidence type="ECO:0000259" key="4">
    <source>
        <dbReference type="Pfam" id="PF08386"/>
    </source>
</evidence>
<comment type="caution">
    <text evidence="5">The sequence shown here is derived from an EMBL/GenBank/DDBJ whole genome shotgun (WGS) entry which is preliminary data.</text>
</comment>
<accession>A0ABQ2D723</accession>
<proteinExistence type="inferred from homology"/>
<dbReference type="InterPro" id="IPR000073">
    <property type="entry name" value="AB_hydrolase_1"/>
</dbReference>
<dbReference type="InterPro" id="IPR029058">
    <property type="entry name" value="AB_hydrolase_fold"/>
</dbReference>
<evidence type="ECO:0000313" key="5">
    <source>
        <dbReference type="EMBL" id="GGJ48354.1"/>
    </source>
</evidence>
<dbReference type="InterPro" id="IPR013595">
    <property type="entry name" value="Pept_S33_TAP-like_C"/>
</dbReference>
<dbReference type="Gene3D" id="3.40.50.1820">
    <property type="entry name" value="alpha/beta hydrolase"/>
    <property type="match status" value="1"/>
</dbReference>
<comment type="similarity">
    <text evidence="1">Belongs to the peptidase S33 family.</text>
</comment>
<dbReference type="RefSeq" id="WP_189005393.1">
    <property type="nucleotide sequence ID" value="NZ_BMOD01000019.1"/>
</dbReference>
<feature type="domain" description="AB hydrolase-1" evidence="3">
    <location>
        <begin position="96"/>
        <end position="240"/>
    </location>
</feature>
<dbReference type="Pfam" id="PF08386">
    <property type="entry name" value="Abhydrolase_4"/>
    <property type="match status" value="1"/>
</dbReference>
<dbReference type="Pfam" id="PF00561">
    <property type="entry name" value="Abhydrolase_1"/>
    <property type="match status" value="1"/>
</dbReference>
<evidence type="ECO:0000256" key="2">
    <source>
        <dbReference type="ARBA" id="ARBA00022801"/>
    </source>
</evidence>
<dbReference type="PANTHER" id="PTHR43248">
    <property type="entry name" value="2-SUCCINYL-6-HYDROXY-2,4-CYCLOHEXADIENE-1-CARBOXYLATE SYNTHASE"/>
    <property type="match status" value="1"/>
</dbReference>
<feature type="domain" description="Peptidase S33 tripeptidyl aminopeptidase-like C-terminal" evidence="4">
    <location>
        <begin position="398"/>
        <end position="491"/>
    </location>
</feature>
<organism evidence="5 6">
    <name type="scientific">Deinococcus roseus</name>
    <dbReference type="NCBI Taxonomy" id="392414"/>
    <lineage>
        <taxon>Bacteria</taxon>
        <taxon>Thermotogati</taxon>
        <taxon>Deinococcota</taxon>
        <taxon>Deinococci</taxon>
        <taxon>Deinococcales</taxon>
        <taxon>Deinococcaceae</taxon>
        <taxon>Deinococcus</taxon>
    </lineage>
</organism>
<dbReference type="EMBL" id="BMOD01000019">
    <property type="protein sequence ID" value="GGJ48354.1"/>
    <property type="molecule type" value="Genomic_DNA"/>
</dbReference>
<protein>
    <submittedName>
        <fullName evidence="5">Transporter</fullName>
    </submittedName>
</protein>
<name>A0ABQ2D723_9DEIO</name>
<dbReference type="InterPro" id="IPR051601">
    <property type="entry name" value="Serine_prot/Carboxylest_S33"/>
</dbReference>
<evidence type="ECO:0000259" key="3">
    <source>
        <dbReference type="Pfam" id="PF00561"/>
    </source>
</evidence>
<sequence length="508" mass="54846">MKKSPHPRRKNRFTAGHFAAIVGIVTAVAVSSSNGKAAAWTETPCNFGAELPAAVGHTLSCGTIEVPAKHSEPQGKKYQLHFALYKSTSEHRKADPIIVLNGGPGQKTASIAPLANYLVAAIAPERDLVLFDQRGVGAFQPSLDCPQAMDRLRGMALNTIHEQTETMIKELNVCFDDLEKQGVDLGTFNTVESADDVADLARALSDEKVNLYGVSYGSRLAQEVMRRHPEVLRSVLLDAVVSTDVNYMQNREGTVDAAFRKSLSRCAQDEACNAVFPNLLERIEQLADRLDQNPIKVQVPDMATGSMKEVAVTSEILGGGLMIGLYSTQLVPVLPALIDDLDRGNTESLSMLVQSVQMLTGTSSLGMQVSFACNDLISYARPEDLQTEHPLKLVRASFGDVLNAYSEICAARTWNPIPAETRQVVKSDVPTLLFSGELDPVTPPHYAQQVLTGLSHAQLIQFPAGAHGEVSMMPGGCADGLVVDFFNDPSSKLEASCASVLQPYVLKL</sequence>
<reference evidence="6" key="1">
    <citation type="journal article" date="2019" name="Int. J. Syst. Evol. Microbiol.">
        <title>The Global Catalogue of Microorganisms (GCM) 10K type strain sequencing project: providing services to taxonomists for standard genome sequencing and annotation.</title>
        <authorList>
            <consortium name="The Broad Institute Genomics Platform"/>
            <consortium name="The Broad Institute Genome Sequencing Center for Infectious Disease"/>
            <person name="Wu L."/>
            <person name="Ma J."/>
        </authorList>
    </citation>
    <scope>NUCLEOTIDE SEQUENCE [LARGE SCALE GENOMIC DNA]</scope>
    <source>
        <strain evidence="6">JCM 14370</strain>
    </source>
</reference>
<dbReference type="Proteomes" id="UP000632222">
    <property type="component" value="Unassembled WGS sequence"/>
</dbReference>
<evidence type="ECO:0000256" key="1">
    <source>
        <dbReference type="ARBA" id="ARBA00010088"/>
    </source>
</evidence>
<keyword evidence="2" id="KW-0378">Hydrolase</keyword>
<evidence type="ECO:0000313" key="6">
    <source>
        <dbReference type="Proteomes" id="UP000632222"/>
    </source>
</evidence>
<keyword evidence="6" id="KW-1185">Reference proteome</keyword>
<dbReference type="SUPFAM" id="SSF53474">
    <property type="entry name" value="alpha/beta-Hydrolases"/>
    <property type="match status" value="1"/>
</dbReference>
<gene>
    <name evidence="5" type="ORF">GCM10008938_37980</name>
</gene>